<organism evidence="2 3">
    <name type="scientific">Glossina austeni</name>
    <name type="common">Savannah tsetse fly</name>
    <dbReference type="NCBI Taxonomy" id="7395"/>
    <lineage>
        <taxon>Eukaryota</taxon>
        <taxon>Metazoa</taxon>
        <taxon>Ecdysozoa</taxon>
        <taxon>Arthropoda</taxon>
        <taxon>Hexapoda</taxon>
        <taxon>Insecta</taxon>
        <taxon>Pterygota</taxon>
        <taxon>Neoptera</taxon>
        <taxon>Endopterygota</taxon>
        <taxon>Diptera</taxon>
        <taxon>Brachycera</taxon>
        <taxon>Muscomorpha</taxon>
        <taxon>Hippoboscoidea</taxon>
        <taxon>Glossinidae</taxon>
        <taxon>Glossina</taxon>
    </lineage>
</organism>
<dbReference type="EnsemblMetazoa" id="GAUT038407-RA">
    <property type="protein sequence ID" value="GAUT038407-PA"/>
    <property type="gene ID" value="GAUT038407"/>
</dbReference>
<proteinExistence type="predicted"/>
<evidence type="ECO:0000313" key="3">
    <source>
        <dbReference type="Proteomes" id="UP000078200"/>
    </source>
</evidence>
<feature type="region of interest" description="Disordered" evidence="1">
    <location>
        <begin position="1"/>
        <end position="20"/>
    </location>
</feature>
<evidence type="ECO:0000256" key="1">
    <source>
        <dbReference type="SAM" id="MobiDB-lite"/>
    </source>
</evidence>
<sequence>MKYGVKNSHHNNQQQQQAITQKTFRLTKAHILATLRGLFILFTIHSSSQSHPDILTLNKEDALLNAYTPEARWRPERDSYDLSGPRVQLQLSSTTTHTSPYSLPLPYT</sequence>
<dbReference type="AlphaFoldDB" id="A0A1A9VIC9"/>
<dbReference type="Proteomes" id="UP000078200">
    <property type="component" value="Unassembled WGS sequence"/>
</dbReference>
<feature type="region of interest" description="Disordered" evidence="1">
    <location>
        <begin position="75"/>
        <end position="108"/>
    </location>
</feature>
<name>A0A1A9VIC9_GLOAU</name>
<accession>A0A1A9VIC9</accession>
<evidence type="ECO:0000313" key="2">
    <source>
        <dbReference type="EnsemblMetazoa" id="GAUT038407-PA"/>
    </source>
</evidence>
<protein>
    <submittedName>
        <fullName evidence="2">Uncharacterized protein</fullName>
    </submittedName>
</protein>
<keyword evidence="3" id="KW-1185">Reference proteome</keyword>
<reference evidence="2" key="1">
    <citation type="submission" date="2020-05" db="UniProtKB">
        <authorList>
            <consortium name="EnsemblMetazoa"/>
        </authorList>
    </citation>
    <scope>IDENTIFICATION</scope>
    <source>
        <strain evidence="2">TTRI</strain>
    </source>
</reference>
<dbReference type="VEuPathDB" id="VectorBase:GAUT038407"/>